<feature type="region of interest" description="Disordered" evidence="1">
    <location>
        <begin position="319"/>
        <end position="360"/>
    </location>
</feature>
<accession>A0A813DTC4</accession>
<keyword evidence="4" id="KW-1185">Reference proteome</keyword>
<feature type="transmembrane region" description="Helical" evidence="2">
    <location>
        <begin position="195"/>
        <end position="218"/>
    </location>
</feature>
<sequence>MRREMYPMEQENHLPDEGAVEQLTVTLRCLLGLATAVIVVSAVLGCTHVPVRHTSRVHYGQPLEASSVASAAVLPTMESSKGSQIQGAHYLIGTDAMPRVPQTGPVYRGVIQTAPEDFLFVRWLVQAGDVVRAGDPLLLAKKDGQLTRLKVGGAGVIKSVSAVAHPGQVISKGSELAVLGHPPVAPLDIYARTALFALITALGSAFFFAACSSVQMALAQTNISSDDVLDRIQDAELARQSAEISNNLSSGYRGLDMPMPMRTPMIYRPIPAAVPVVSGQAAAHSQVAATVRMPTAGSESSSNNNKLSAHGVQVATTGRRPMSLQPSPAPSPALFEVTQTILQHQEQQQHPYQPKQQQQQ</sequence>
<evidence type="ECO:0000313" key="4">
    <source>
        <dbReference type="Proteomes" id="UP000654075"/>
    </source>
</evidence>
<keyword evidence="2" id="KW-0812">Transmembrane</keyword>
<evidence type="ECO:0000256" key="2">
    <source>
        <dbReference type="SAM" id="Phobius"/>
    </source>
</evidence>
<evidence type="ECO:0000256" key="1">
    <source>
        <dbReference type="SAM" id="MobiDB-lite"/>
    </source>
</evidence>
<protein>
    <submittedName>
        <fullName evidence="3">Uncharacterized protein</fullName>
    </submittedName>
</protein>
<organism evidence="3 4">
    <name type="scientific">Polarella glacialis</name>
    <name type="common">Dinoflagellate</name>
    <dbReference type="NCBI Taxonomy" id="89957"/>
    <lineage>
        <taxon>Eukaryota</taxon>
        <taxon>Sar</taxon>
        <taxon>Alveolata</taxon>
        <taxon>Dinophyceae</taxon>
        <taxon>Suessiales</taxon>
        <taxon>Suessiaceae</taxon>
        <taxon>Polarella</taxon>
    </lineage>
</organism>
<comment type="caution">
    <text evidence="3">The sequence shown here is derived from an EMBL/GenBank/DDBJ whole genome shotgun (WGS) entry which is preliminary data.</text>
</comment>
<dbReference type="InterPro" id="IPR011053">
    <property type="entry name" value="Single_hybrid_motif"/>
</dbReference>
<dbReference type="EMBL" id="CAJNNV010005744">
    <property type="protein sequence ID" value="CAE8592558.1"/>
    <property type="molecule type" value="Genomic_DNA"/>
</dbReference>
<feature type="compositionally biased region" description="Low complexity" evidence="1">
    <location>
        <begin position="343"/>
        <end position="360"/>
    </location>
</feature>
<dbReference type="Gene3D" id="2.40.50.100">
    <property type="match status" value="1"/>
</dbReference>
<dbReference type="AlphaFoldDB" id="A0A813DTC4"/>
<evidence type="ECO:0000313" key="3">
    <source>
        <dbReference type="EMBL" id="CAE8592558.1"/>
    </source>
</evidence>
<keyword evidence="2" id="KW-0472">Membrane</keyword>
<name>A0A813DTC4_POLGL</name>
<keyword evidence="2" id="KW-1133">Transmembrane helix</keyword>
<gene>
    <name evidence="3" type="ORF">PGLA1383_LOCUS11206</name>
</gene>
<proteinExistence type="predicted"/>
<reference evidence="3" key="1">
    <citation type="submission" date="2021-02" db="EMBL/GenBank/DDBJ databases">
        <authorList>
            <person name="Dougan E. K."/>
            <person name="Rhodes N."/>
            <person name="Thang M."/>
            <person name="Chan C."/>
        </authorList>
    </citation>
    <scope>NUCLEOTIDE SEQUENCE</scope>
</reference>
<dbReference type="Proteomes" id="UP000654075">
    <property type="component" value="Unassembled WGS sequence"/>
</dbReference>
<dbReference type="SUPFAM" id="SSF51230">
    <property type="entry name" value="Single hybrid motif"/>
    <property type="match status" value="1"/>
</dbReference>
<feature type="transmembrane region" description="Helical" evidence="2">
    <location>
        <begin position="25"/>
        <end position="46"/>
    </location>
</feature>